<keyword evidence="6" id="KW-0547">Nucleotide-binding</keyword>
<dbReference type="PROSITE" id="PS00211">
    <property type="entry name" value="ABC_TRANSPORTER_1"/>
    <property type="match status" value="2"/>
</dbReference>
<dbReference type="Pfam" id="PF08352">
    <property type="entry name" value="oligo_HPY"/>
    <property type="match status" value="1"/>
</dbReference>
<evidence type="ECO:0000313" key="11">
    <source>
        <dbReference type="EMBL" id="MDQ0323254.1"/>
    </source>
</evidence>
<evidence type="ECO:0000256" key="5">
    <source>
        <dbReference type="ARBA" id="ARBA00022519"/>
    </source>
</evidence>
<evidence type="ECO:0000256" key="1">
    <source>
        <dbReference type="ARBA" id="ARBA00004417"/>
    </source>
</evidence>
<keyword evidence="4" id="KW-1003">Cell membrane</keyword>
<accession>A0ABU0BYC1</accession>
<evidence type="ECO:0000256" key="7">
    <source>
        <dbReference type="ARBA" id="ARBA00022840"/>
    </source>
</evidence>
<evidence type="ECO:0000259" key="10">
    <source>
        <dbReference type="PROSITE" id="PS50893"/>
    </source>
</evidence>
<protein>
    <submittedName>
        <fullName evidence="11">ABC-type glutathione transport system ATPase component</fullName>
    </submittedName>
</protein>
<name>A0ABU0BYC1_9HYPH</name>
<dbReference type="InterPro" id="IPR017871">
    <property type="entry name" value="ABC_transporter-like_CS"/>
</dbReference>
<keyword evidence="7" id="KW-0067">ATP-binding</keyword>
<dbReference type="InterPro" id="IPR013563">
    <property type="entry name" value="Oligopep_ABC_C"/>
</dbReference>
<keyword evidence="9" id="KW-0472">Membrane</keyword>
<dbReference type="PANTHER" id="PTHR43297:SF14">
    <property type="entry name" value="ATPASE AAA-TYPE CORE DOMAIN-CONTAINING PROTEIN"/>
    <property type="match status" value="1"/>
</dbReference>
<evidence type="ECO:0000256" key="3">
    <source>
        <dbReference type="ARBA" id="ARBA00022448"/>
    </source>
</evidence>
<dbReference type="Proteomes" id="UP001230207">
    <property type="component" value="Unassembled WGS sequence"/>
</dbReference>
<evidence type="ECO:0000256" key="2">
    <source>
        <dbReference type="ARBA" id="ARBA00005417"/>
    </source>
</evidence>
<dbReference type="EMBL" id="JAUSVF010000003">
    <property type="protein sequence ID" value="MDQ0323254.1"/>
    <property type="molecule type" value="Genomic_DNA"/>
</dbReference>
<dbReference type="InterPro" id="IPR050388">
    <property type="entry name" value="ABC_Ni/Peptide_Import"/>
</dbReference>
<evidence type="ECO:0000256" key="6">
    <source>
        <dbReference type="ARBA" id="ARBA00022741"/>
    </source>
</evidence>
<comment type="similarity">
    <text evidence="2">Belongs to the ABC transporter superfamily.</text>
</comment>
<dbReference type="SMART" id="SM00382">
    <property type="entry name" value="AAA"/>
    <property type="match status" value="2"/>
</dbReference>
<dbReference type="InterPro" id="IPR027417">
    <property type="entry name" value="P-loop_NTPase"/>
</dbReference>
<keyword evidence="8" id="KW-1278">Translocase</keyword>
<gene>
    <name evidence="11" type="ORF">QO002_005460</name>
</gene>
<dbReference type="PROSITE" id="PS50893">
    <property type="entry name" value="ABC_TRANSPORTER_2"/>
    <property type="match status" value="2"/>
</dbReference>
<dbReference type="InterPro" id="IPR003439">
    <property type="entry name" value="ABC_transporter-like_ATP-bd"/>
</dbReference>
<dbReference type="NCBIfam" id="NF008453">
    <property type="entry name" value="PRK11308.1"/>
    <property type="match status" value="2"/>
</dbReference>
<evidence type="ECO:0000256" key="8">
    <source>
        <dbReference type="ARBA" id="ARBA00022967"/>
    </source>
</evidence>
<keyword evidence="5" id="KW-0997">Cell inner membrane</keyword>
<comment type="subcellular location">
    <subcellularLocation>
        <location evidence="1">Cell inner membrane</location>
        <topology evidence="1">Peripheral membrane protein</topology>
    </subcellularLocation>
</comment>
<dbReference type="Gene3D" id="3.40.50.300">
    <property type="entry name" value="P-loop containing nucleotide triphosphate hydrolases"/>
    <property type="match status" value="2"/>
</dbReference>
<dbReference type="InterPro" id="IPR003593">
    <property type="entry name" value="AAA+_ATPase"/>
</dbReference>
<feature type="domain" description="ABC transporter" evidence="10">
    <location>
        <begin position="280"/>
        <end position="528"/>
    </location>
</feature>
<dbReference type="PANTHER" id="PTHR43297">
    <property type="entry name" value="OLIGOPEPTIDE TRANSPORT ATP-BINDING PROTEIN APPD"/>
    <property type="match status" value="1"/>
</dbReference>
<comment type="caution">
    <text evidence="11">The sequence shown here is derived from an EMBL/GenBank/DDBJ whole genome shotgun (WGS) entry which is preliminary data.</text>
</comment>
<keyword evidence="12" id="KW-1185">Reference proteome</keyword>
<evidence type="ECO:0000313" key="12">
    <source>
        <dbReference type="Proteomes" id="UP001230207"/>
    </source>
</evidence>
<dbReference type="SUPFAM" id="SSF52540">
    <property type="entry name" value="P-loop containing nucleoside triphosphate hydrolases"/>
    <property type="match status" value="2"/>
</dbReference>
<keyword evidence="3" id="KW-0813">Transport</keyword>
<proteinExistence type="inferred from homology"/>
<feature type="domain" description="ABC transporter" evidence="10">
    <location>
        <begin position="9"/>
        <end position="257"/>
    </location>
</feature>
<dbReference type="RefSeq" id="WP_307235676.1">
    <property type="nucleotide sequence ID" value="NZ_JAUSVF010000003.1"/>
</dbReference>
<sequence length="568" mass="61089">MSTTPLLVVKNLSVTFGRQAPSTVVSGLGFEVMRGEAVAIVGESGSGKSVTALSIMGLLPEASANISSGEITFEGCDLLRLEPNQRRALRGLKIGMIFQEPTTSLNPVLTIGRQMTEALQQHLGINRHEADGRAIDMLDRVGIKSARQQLPRYPHEFSGGMRQRVMIAAAMMMQPRLLIADEPTTALDVTAQAQVMRLMRELVSESGASLLLITHDMGVVAENADRVVVMKRGVGVETAPAGSLFANPGCDYTRRLLAAVPNVLDKTTRLDFRHSPKTALKLTRITKSFGSNGWFSPRRSPKVLDDVSLTIAKGETLALVGESGSGKSTLGRIACRLLASDFGEVEVDGETITHLGGSSLRNARSRIQMIFQDPYASLDPRRTIGQTLAEPLAIQGRLGTQEIDVEVGRLLDLVQLGSSVTGRFPHQFSGGQRQRIAIARALAVNPSVIVADEPTSALDVSIQAGILDLLGDIQRENNLALLFITHDLAVVRKIAHRVAVMRTGRIVELGTTGHVLDAPAHAYTRLLLSSVPVPDPAFRGKRLAMPDGELDMPIGSLRMVASGHWVAS</sequence>
<organism evidence="11 12">
    <name type="scientific">Pararhizobium capsulatum DSM 1112</name>
    <dbReference type="NCBI Taxonomy" id="1121113"/>
    <lineage>
        <taxon>Bacteria</taxon>
        <taxon>Pseudomonadati</taxon>
        <taxon>Pseudomonadota</taxon>
        <taxon>Alphaproteobacteria</taxon>
        <taxon>Hyphomicrobiales</taxon>
        <taxon>Rhizobiaceae</taxon>
        <taxon>Rhizobium/Agrobacterium group</taxon>
        <taxon>Pararhizobium</taxon>
    </lineage>
</organism>
<dbReference type="Pfam" id="PF00005">
    <property type="entry name" value="ABC_tran"/>
    <property type="match status" value="2"/>
</dbReference>
<evidence type="ECO:0000256" key="4">
    <source>
        <dbReference type="ARBA" id="ARBA00022475"/>
    </source>
</evidence>
<evidence type="ECO:0000256" key="9">
    <source>
        <dbReference type="ARBA" id="ARBA00023136"/>
    </source>
</evidence>
<dbReference type="NCBIfam" id="NF007739">
    <property type="entry name" value="PRK10419.1"/>
    <property type="match status" value="2"/>
</dbReference>
<dbReference type="CDD" id="cd03257">
    <property type="entry name" value="ABC_NikE_OppD_transporters"/>
    <property type="match status" value="2"/>
</dbReference>
<reference evidence="11 12" key="1">
    <citation type="submission" date="2023-07" db="EMBL/GenBank/DDBJ databases">
        <title>Genomic Encyclopedia of Type Strains, Phase IV (KMG-IV): sequencing the most valuable type-strain genomes for metagenomic binning, comparative biology and taxonomic classification.</title>
        <authorList>
            <person name="Goeker M."/>
        </authorList>
    </citation>
    <scope>NUCLEOTIDE SEQUENCE [LARGE SCALE GENOMIC DNA]</scope>
    <source>
        <strain evidence="11 12">DSM 1112</strain>
    </source>
</reference>